<evidence type="ECO:0000313" key="5">
    <source>
        <dbReference type="Proteomes" id="UP000049828"/>
    </source>
</evidence>
<feature type="transmembrane region" description="Helical" evidence="1">
    <location>
        <begin position="140"/>
        <end position="156"/>
    </location>
</feature>
<name>A0A0M6WVX9_9FIRM</name>
<dbReference type="Gene3D" id="1.20.144.10">
    <property type="entry name" value="Phosphatidic acid phosphatase type 2/haloperoxidase"/>
    <property type="match status" value="1"/>
</dbReference>
<reference evidence="3" key="1">
    <citation type="submission" date="2015-05" db="EMBL/GenBank/DDBJ databases">
        <authorList>
            <person name="Wang D.B."/>
            <person name="Wang M."/>
        </authorList>
    </citation>
    <scope>NUCLEOTIDE SEQUENCE [LARGE SCALE GENOMIC DNA]</scope>
    <source>
        <strain evidence="3">L1-83</strain>
    </source>
</reference>
<evidence type="ECO:0000313" key="3">
    <source>
        <dbReference type="EMBL" id="CRL41726.1"/>
    </source>
</evidence>
<dbReference type="InterPro" id="IPR000326">
    <property type="entry name" value="PAP2/HPO"/>
</dbReference>
<feature type="domain" description="Phosphatidic acid phosphatase type 2/haloperoxidase" evidence="2">
    <location>
        <begin position="129"/>
        <end position="213"/>
    </location>
</feature>
<proteinExistence type="predicted"/>
<dbReference type="EMBL" id="CYXX01000048">
    <property type="protein sequence ID" value="CUN30866.1"/>
    <property type="molecule type" value="Genomic_DNA"/>
</dbReference>
<organism evidence="3 5">
    <name type="scientific">Roseburia inulinivorans</name>
    <dbReference type="NCBI Taxonomy" id="360807"/>
    <lineage>
        <taxon>Bacteria</taxon>
        <taxon>Bacillati</taxon>
        <taxon>Bacillota</taxon>
        <taxon>Clostridia</taxon>
        <taxon>Lachnospirales</taxon>
        <taxon>Lachnospiraceae</taxon>
        <taxon>Roseburia</taxon>
    </lineage>
</organism>
<feature type="transmembrane region" description="Helical" evidence="1">
    <location>
        <begin position="198"/>
        <end position="219"/>
    </location>
</feature>
<protein>
    <submittedName>
        <fullName evidence="4">PAP2 superfamily</fullName>
    </submittedName>
</protein>
<evidence type="ECO:0000259" key="2">
    <source>
        <dbReference type="Pfam" id="PF01569"/>
    </source>
</evidence>
<evidence type="ECO:0000313" key="4">
    <source>
        <dbReference type="EMBL" id="CUN30866.1"/>
    </source>
</evidence>
<sequence>MKTDMKSRLNAFIEKNKHAFLLLYFCIYFPWFHHLERTVTTHFHVIHTALDDRIPFCEYFIVPYLLWFGYVAWAVGYFYFKNKDEYFKLCAMLFTGMTVFLVISTIYPNGHYLRPAYFEHNNIFIQMVKWLYATDTPTNLFPSVHVFNSIAVNIAVWHSDNFKKNKAVRYGSAVLMVLIILSTMFLKQHSVFDVVTGMVLAVFMYSVVYTTNWAAVTVAKPVRKPRQI</sequence>
<reference evidence="5" key="2">
    <citation type="submission" date="2015-05" db="EMBL/GenBank/DDBJ databases">
        <authorList>
            <consortium name="Pathogen Informatics"/>
        </authorList>
    </citation>
    <scope>NUCLEOTIDE SEQUENCE [LARGE SCALE GENOMIC DNA]</scope>
    <source>
        <strain evidence="4 6">2789STDY5608887</strain>
        <strain evidence="5">L1-83</strain>
    </source>
</reference>
<dbReference type="AlphaFoldDB" id="A0A0M6WVX9"/>
<dbReference type="InterPro" id="IPR036938">
    <property type="entry name" value="PAP2/HPO_sf"/>
</dbReference>
<keyword evidence="1" id="KW-1133">Transmembrane helix</keyword>
<keyword evidence="1" id="KW-0812">Transmembrane</keyword>
<dbReference type="EMBL" id="CVRS01000093">
    <property type="protein sequence ID" value="CRL41726.1"/>
    <property type="molecule type" value="Genomic_DNA"/>
</dbReference>
<dbReference type="STRING" id="360807.ERS852392_03018"/>
<dbReference type="Pfam" id="PF01569">
    <property type="entry name" value="PAP2"/>
    <property type="match status" value="1"/>
</dbReference>
<feature type="transmembrane region" description="Helical" evidence="1">
    <location>
        <begin position="168"/>
        <end position="186"/>
    </location>
</feature>
<keyword evidence="1" id="KW-0472">Membrane</keyword>
<feature type="transmembrane region" description="Helical" evidence="1">
    <location>
        <begin position="21"/>
        <end position="39"/>
    </location>
</feature>
<dbReference type="Proteomes" id="UP000095453">
    <property type="component" value="Unassembled WGS sequence"/>
</dbReference>
<evidence type="ECO:0000256" key="1">
    <source>
        <dbReference type="SAM" id="Phobius"/>
    </source>
</evidence>
<accession>A0A0M6WVX9</accession>
<dbReference type="SUPFAM" id="SSF48317">
    <property type="entry name" value="Acid phosphatase/Vanadium-dependent haloperoxidase"/>
    <property type="match status" value="1"/>
</dbReference>
<gene>
    <name evidence="4" type="ORF">ERS852444_03513</name>
    <name evidence="3" type="ORF">RIL183_29401</name>
</gene>
<dbReference type="Proteomes" id="UP000049828">
    <property type="component" value="Unassembled WGS sequence"/>
</dbReference>
<feature type="transmembrane region" description="Helical" evidence="1">
    <location>
        <begin position="86"/>
        <end position="107"/>
    </location>
</feature>
<keyword evidence="5" id="KW-1185">Reference proteome</keyword>
<evidence type="ECO:0000313" key="6">
    <source>
        <dbReference type="Proteomes" id="UP000095453"/>
    </source>
</evidence>
<feature type="transmembrane region" description="Helical" evidence="1">
    <location>
        <begin position="59"/>
        <end position="79"/>
    </location>
</feature>